<dbReference type="Pfam" id="PF13960">
    <property type="entry name" value="DUF4218"/>
    <property type="match status" value="1"/>
</dbReference>
<reference evidence="5 6" key="1">
    <citation type="submission" date="2024-04" db="EMBL/GenBank/DDBJ databases">
        <title>The reference genome of an endangered Asteraceae, Deinandra increscens subsp. villosa, native to the Central Coast of California.</title>
        <authorList>
            <person name="Guilliams M."/>
            <person name="Hasenstab-Lehman K."/>
            <person name="Meyer R."/>
            <person name="Mcevoy S."/>
        </authorList>
    </citation>
    <scope>NUCLEOTIDE SEQUENCE [LARGE SCALE GENOMIC DNA]</scope>
    <source>
        <tissue evidence="5">Leaf</tissue>
    </source>
</reference>
<dbReference type="InterPro" id="IPR004242">
    <property type="entry name" value="Transposase_21"/>
</dbReference>
<dbReference type="Pfam" id="PF02992">
    <property type="entry name" value="Transposase_21"/>
    <property type="match status" value="1"/>
</dbReference>
<dbReference type="InterPro" id="IPR025312">
    <property type="entry name" value="DUF4216"/>
</dbReference>
<keyword evidence="6" id="KW-1185">Reference proteome</keyword>
<feature type="compositionally biased region" description="Polar residues" evidence="1">
    <location>
        <begin position="1363"/>
        <end position="1380"/>
    </location>
</feature>
<dbReference type="Proteomes" id="UP001408789">
    <property type="component" value="Unassembled WGS sequence"/>
</dbReference>
<feature type="domain" description="DUF4216" evidence="2">
    <location>
        <begin position="937"/>
        <end position="1007"/>
    </location>
</feature>
<feature type="domain" description="Transposase-associated" evidence="4">
    <location>
        <begin position="5"/>
        <end position="78"/>
    </location>
</feature>
<sequence length="1451" mass="166737">MVVDKSWLNNPNRSSTEYNDGLNSFLELCKGVIDKRGNVFCPCNKYKNSLRFPLRKVKNHLFGWGFWSMYKVWNYHGENSVPQVVDVDDVASENNMGDALEDLMQVDTNIEEGNSDTQSSEAGDDFDDLLKELQSELYPGCTKFSSLDFLAKLMHIKVKHKMTNSLFDEILDLMRSSYPEENRIPASHYVAKKTLKKIGLGYESIHVCKNDCALFWKEHKSLQNCPVCNESRWVDTNKKGKKVAKKVLKYFPLTPRLRRLYCSRHTAKDMIWHSTGRSEEGTMRHPVDGSSWKEFDVKYPNFSREPRNVRLGLAADGFNPFGNMSTAYSMWPVVLTTYNLPPWLCMKDSSFMLSLLIPGPKSPGKDMDVFLRPLVDELKHLWHYGVRTKDAATNTFFTMKAALLWTINDFPARSSLSGWSGQGYKACPICNEDTSSIRVKHKCVYLGHRRFLGVDDPWRTNLEFNGEVELRDPPRQFSEADIQAQLDRLVHKLPGKHPLFGGVKEKPNKKELDMNNWKKRSIFYELEYWSSLQLKHNLDVMHIEKNVCDSLLGTLLMNDKSKDTTDAREDLKRLNIRKTLWLKKNARGKFEKPHPKYSLKVSDRKLFCEFIKDVKFPDGFGSNISARVTDNNTNITGLKSHDCHILIQRLMPIGVRGFLAKDTYTPIVDLCMFFKQLCSRTLLVEDMKKAKDAIITILCQLELIYPPAFFDIMVHLVLHLPDEALRGGPVCMRWMYPVERLMKRFKGFVRNKARPEGCIAEGYVAEEALSFCSRYLQDVQTQFNRPDRNEDVVVEKRNLWVFESLCRPASATKIKHLSVSEKLKLEWFVLDSCEEVRNYMNEFKSEHPQHDVKTQFPRWFLEKVYSMKIQNSQEFHSELYALSMGANINASTYSACIVNGVRFMVLDRDARRTTQNSGVSVEGENGTKYYGQLEEIIELRYAGGYSTVLFRCKWFDTQSDVRLENNITSINTTKEWDKEDQLIFASQAKQVFYIKEPSRGNQNNNRWVVEHVNHRRIWDIPSNAGRTENVEVPEDENLQSANHDFTEDLDIVHNNSSSAINLFVDFRQYFPSSSATQDEAIEVLVDQTVEVSEDETESDTEVFVISEGSESDTEVSDGEMMISLWYLLLYVMTDVVGHGGDGAGQDPPFPGGFGAGGGHYEDAPRPPRRTRGKAKNAGLQKLVKANGGPLTLLFDRDATFDVLDDSGSYFKRAVALYMWRNIAFDKDSWDNVPQAQKNAMFQDLKESYDLDQFENDPDSIDIKKSLHRIYQDRYSDKKYEAHRFFRRNGGDANDIPRALRTVPEGMQDDQWASTVEHFLSDKYKKRSAQTRLQSFIKHHTLKDGTLDPLVVDTVRELEEEIRSQTQPPVEGTSSQAPTSSQVPVFKKVLKPRRGWIRGIGFKASSKEPISEPASNQESQQAQFQQFTPVTYTNFCLSLINVIRIGKVLVDM</sequence>
<evidence type="ECO:0000259" key="4">
    <source>
        <dbReference type="Pfam" id="PF13963"/>
    </source>
</evidence>
<evidence type="ECO:0008006" key="7">
    <source>
        <dbReference type="Google" id="ProtNLM"/>
    </source>
</evidence>
<dbReference type="Pfam" id="PF13963">
    <property type="entry name" value="Transpos_assoc"/>
    <property type="match status" value="1"/>
</dbReference>
<feature type="region of interest" description="Disordered" evidence="1">
    <location>
        <begin position="1360"/>
        <end position="1380"/>
    </location>
</feature>
<dbReference type="InterPro" id="IPR025452">
    <property type="entry name" value="DUF4218"/>
</dbReference>
<dbReference type="EMBL" id="JBCNJP010000016">
    <property type="protein sequence ID" value="KAK9065748.1"/>
    <property type="molecule type" value="Genomic_DNA"/>
</dbReference>
<comment type="caution">
    <text evidence="5">The sequence shown here is derived from an EMBL/GenBank/DDBJ whole genome shotgun (WGS) entry which is preliminary data.</text>
</comment>
<evidence type="ECO:0000313" key="6">
    <source>
        <dbReference type="Proteomes" id="UP001408789"/>
    </source>
</evidence>
<dbReference type="PANTHER" id="PTHR48258:SF14">
    <property type="entry name" value="OS02G0583300 PROTEIN"/>
    <property type="match status" value="1"/>
</dbReference>
<protein>
    <recommendedName>
        <fullName evidence="7">Transposase</fullName>
    </recommendedName>
</protein>
<name>A0AAP0D3G4_9ASTR</name>
<evidence type="ECO:0000256" key="1">
    <source>
        <dbReference type="SAM" id="MobiDB-lite"/>
    </source>
</evidence>
<feature type="region of interest" description="Disordered" evidence="1">
    <location>
        <begin position="1141"/>
        <end position="1175"/>
    </location>
</feature>
<feature type="domain" description="DUF4218" evidence="3">
    <location>
        <begin position="677"/>
        <end position="789"/>
    </location>
</feature>
<gene>
    <name evidence="5" type="ORF">SSX86_015149</name>
</gene>
<dbReference type="Pfam" id="PF13952">
    <property type="entry name" value="DUF4216"/>
    <property type="match status" value="1"/>
</dbReference>
<dbReference type="PANTHER" id="PTHR48258">
    <property type="entry name" value="DUF4218 DOMAIN-CONTAINING PROTEIN-RELATED"/>
    <property type="match status" value="1"/>
</dbReference>
<evidence type="ECO:0000259" key="3">
    <source>
        <dbReference type="Pfam" id="PF13960"/>
    </source>
</evidence>
<proteinExistence type="predicted"/>
<accession>A0AAP0D3G4</accession>
<dbReference type="InterPro" id="IPR029480">
    <property type="entry name" value="Transpos_assoc"/>
</dbReference>
<organism evidence="5 6">
    <name type="scientific">Deinandra increscens subsp. villosa</name>
    <dbReference type="NCBI Taxonomy" id="3103831"/>
    <lineage>
        <taxon>Eukaryota</taxon>
        <taxon>Viridiplantae</taxon>
        <taxon>Streptophyta</taxon>
        <taxon>Embryophyta</taxon>
        <taxon>Tracheophyta</taxon>
        <taxon>Spermatophyta</taxon>
        <taxon>Magnoliopsida</taxon>
        <taxon>eudicotyledons</taxon>
        <taxon>Gunneridae</taxon>
        <taxon>Pentapetalae</taxon>
        <taxon>asterids</taxon>
        <taxon>campanulids</taxon>
        <taxon>Asterales</taxon>
        <taxon>Asteraceae</taxon>
        <taxon>Asteroideae</taxon>
        <taxon>Heliantheae alliance</taxon>
        <taxon>Madieae</taxon>
        <taxon>Madiinae</taxon>
        <taxon>Deinandra</taxon>
    </lineage>
</organism>
<evidence type="ECO:0000259" key="2">
    <source>
        <dbReference type="Pfam" id="PF13952"/>
    </source>
</evidence>
<evidence type="ECO:0000313" key="5">
    <source>
        <dbReference type="EMBL" id="KAK9065748.1"/>
    </source>
</evidence>